<dbReference type="EMBL" id="WJIE01000003">
    <property type="protein sequence ID" value="MRG92924.1"/>
    <property type="molecule type" value="Genomic_DNA"/>
</dbReference>
<name>A0A6N7PS97_9BACT</name>
<dbReference type="Gene3D" id="3.90.1570.10">
    <property type="entry name" value="tt1808, chain A"/>
    <property type="match status" value="1"/>
</dbReference>
<keyword evidence="2" id="KW-0378">Hydrolase</keyword>
<dbReference type="Pfam" id="PF05685">
    <property type="entry name" value="Uma2"/>
    <property type="match status" value="1"/>
</dbReference>
<keyword evidence="2" id="KW-0540">Nuclease</keyword>
<reference evidence="2 3" key="1">
    <citation type="submission" date="2019-10" db="EMBL/GenBank/DDBJ databases">
        <title>A soil myxobacterium in the family Polyangiaceae.</title>
        <authorList>
            <person name="Li Y."/>
            <person name="Wang J."/>
        </authorList>
    </citation>
    <scope>NUCLEOTIDE SEQUENCE [LARGE SCALE GENOMIC DNA]</scope>
    <source>
        <strain evidence="2 3">DSM 14734</strain>
    </source>
</reference>
<dbReference type="AlphaFoldDB" id="A0A6N7PS97"/>
<dbReference type="RefSeq" id="WP_153819733.1">
    <property type="nucleotide sequence ID" value="NZ_WJIE01000003.1"/>
</dbReference>
<protein>
    <submittedName>
        <fullName evidence="2">Uma2 family endonuclease</fullName>
    </submittedName>
</protein>
<sequence>MALARPLGRPATLADLESLPEHLRGEIIDGMLYVFPRPRALHANMEAEVAEALRGPFQKGRGGPGGWWILPEPGIQLARAPEFVPDVAGWRRERLARLPEDAPLTTVPDWLCEILSPTTRRYDLIVKRRFYAEIGVGYLWYVDLDARALMVSRLENGHWVELGVYGAEEKVQAEPFEGVEIDLAAWWEVLEAQ</sequence>
<evidence type="ECO:0000313" key="3">
    <source>
        <dbReference type="Proteomes" id="UP000440224"/>
    </source>
</evidence>
<dbReference type="InterPro" id="IPR012296">
    <property type="entry name" value="Nuclease_put_TT1808"/>
</dbReference>
<dbReference type="Proteomes" id="UP000440224">
    <property type="component" value="Unassembled WGS sequence"/>
</dbReference>
<accession>A0A6N7PS97</accession>
<dbReference type="GO" id="GO:0004519">
    <property type="term" value="F:endonuclease activity"/>
    <property type="evidence" value="ECO:0007669"/>
    <property type="project" value="UniProtKB-KW"/>
</dbReference>
<dbReference type="InterPro" id="IPR011335">
    <property type="entry name" value="Restrct_endonuc-II-like"/>
</dbReference>
<dbReference type="OrthoDB" id="5518193at2"/>
<gene>
    <name evidence="2" type="ORF">GF068_13440</name>
</gene>
<comment type="caution">
    <text evidence="2">The sequence shown here is derived from an EMBL/GenBank/DDBJ whole genome shotgun (WGS) entry which is preliminary data.</text>
</comment>
<evidence type="ECO:0000313" key="2">
    <source>
        <dbReference type="EMBL" id="MRG92924.1"/>
    </source>
</evidence>
<evidence type="ECO:0000259" key="1">
    <source>
        <dbReference type="Pfam" id="PF05685"/>
    </source>
</evidence>
<dbReference type="PANTHER" id="PTHR34107:SF4">
    <property type="entry name" value="SLL1222 PROTEIN"/>
    <property type="match status" value="1"/>
</dbReference>
<dbReference type="SUPFAM" id="SSF52980">
    <property type="entry name" value="Restriction endonuclease-like"/>
    <property type="match status" value="1"/>
</dbReference>
<proteinExistence type="predicted"/>
<keyword evidence="3" id="KW-1185">Reference proteome</keyword>
<dbReference type="CDD" id="cd06260">
    <property type="entry name" value="DUF820-like"/>
    <property type="match status" value="1"/>
</dbReference>
<feature type="domain" description="Putative restriction endonuclease" evidence="1">
    <location>
        <begin position="15"/>
        <end position="183"/>
    </location>
</feature>
<dbReference type="InterPro" id="IPR008538">
    <property type="entry name" value="Uma2"/>
</dbReference>
<dbReference type="PANTHER" id="PTHR34107">
    <property type="entry name" value="SLL0198 PROTEIN-RELATED"/>
    <property type="match status" value="1"/>
</dbReference>
<organism evidence="2 3">
    <name type="scientific">Polyangium spumosum</name>
    <dbReference type="NCBI Taxonomy" id="889282"/>
    <lineage>
        <taxon>Bacteria</taxon>
        <taxon>Pseudomonadati</taxon>
        <taxon>Myxococcota</taxon>
        <taxon>Polyangia</taxon>
        <taxon>Polyangiales</taxon>
        <taxon>Polyangiaceae</taxon>
        <taxon>Polyangium</taxon>
    </lineage>
</organism>
<keyword evidence="2" id="KW-0255">Endonuclease</keyword>